<gene>
    <name evidence="1" type="ORF">M9H77_23775</name>
</gene>
<evidence type="ECO:0000313" key="2">
    <source>
        <dbReference type="Proteomes" id="UP001060085"/>
    </source>
</evidence>
<keyword evidence="2" id="KW-1185">Reference proteome</keyword>
<reference evidence="2" key="1">
    <citation type="journal article" date="2023" name="Nat. Plants">
        <title>Single-cell RNA sequencing provides a high-resolution roadmap for understanding the multicellular compartmentation of specialized metabolism.</title>
        <authorList>
            <person name="Sun S."/>
            <person name="Shen X."/>
            <person name="Li Y."/>
            <person name="Li Y."/>
            <person name="Wang S."/>
            <person name="Li R."/>
            <person name="Zhang H."/>
            <person name="Shen G."/>
            <person name="Guo B."/>
            <person name="Wei J."/>
            <person name="Xu J."/>
            <person name="St-Pierre B."/>
            <person name="Chen S."/>
            <person name="Sun C."/>
        </authorList>
    </citation>
    <scope>NUCLEOTIDE SEQUENCE [LARGE SCALE GENOMIC DNA]</scope>
</reference>
<comment type="caution">
    <text evidence="1">The sequence shown here is derived from an EMBL/GenBank/DDBJ whole genome shotgun (WGS) entry which is preliminary data.</text>
</comment>
<sequence>MARWNGAGTEEGLKEKPGLPDLGDGRLPYYCRYATGELGRLSVATYREWSRPTINGRVQVSSGSGVSKVIEHYRLENHFRGLGWVPLLRLFGDYYPDLVREFYANMLHKMDKDLPTIISHVKGVRIVLGRDLTDGTRRKRSGFPPPKKIGCGTALLVDPIKKTTRSGIGASSSQPGENDDEAQTMRKTRPMPKTRFPWMHSKQRCGLPLSNSGSIKKSKECN</sequence>
<proteinExistence type="predicted"/>
<name>A0ACC0ATW2_CATRO</name>
<accession>A0ACC0ATW2</accession>
<dbReference type="EMBL" id="CM044705">
    <property type="protein sequence ID" value="KAI5664452.1"/>
    <property type="molecule type" value="Genomic_DNA"/>
</dbReference>
<evidence type="ECO:0000313" key="1">
    <source>
        <dbReference type="EMBL" id="KAI5664452.1"/>
    </source>
</evidence>
<dbReference type="Proteomes" id="UP001060085">
    <property type="component" value="Linkage Group LG05"/>
</dbReference>
<organism evidence="1 2">
    <name type="scientific">Catharanthus roseus</name>
    <name type="common">Madagascar periwinkle</name>
    <name type="synonym">Vinca rosea</name>
    <dbReference type="NCBI Taxonomy" id="4058"/>
    <lineage>
        <taxon>Eukaryota</taxon>
        <taxon>Viridiplantae</taxon>
        <taxon>Streptophyta</taxon>
        <taxon>Embryophyta</taxon>
        <taxon>Tracheophyta</taxon>
        <taxon>Spermatophyta</taxon>
        <taxon>Magnoliopsida</taxon>
        <taxon>eudicotyledons</taxon>
        <taxon>Gunneridae</taxon>
        <taxon>Pentapetalae</taxon>
        <taxon>asterids</taxon>
        <taxon>lamiids</taxon>
        <taxon>Gentianales</taxon>
        <taxon>Apocynaceae</taxon>
        <taxon>Rauvolfioideae</taxon>
        <taxon>Vinceae</taxon>
        <taxon>Catharanthinae</taxon>
        <taxon>Catharanthus</taxon>
    </lineage>
</organism>
<protein>
    <submittedName>
        <fullName evidence="1">Uncharacterized protein</fullName>
    </submittedName>
</protein>